<dbReference type="CDD" id="cd00093">
    <property type="entry name" value="HTH_XRE"/>
    <property type="match status" value="1"/>
</dbReference>
<dbReference type="Gene3D" id="1.10.260.40">
    <property type="entry name" value="lambda repressor-like DNA-binding domains"/>
    <property type="match status" value="1"/>
</dbReference>
<dbReference type="RefSeq" id="WP_222329243.1">
    <property type="nucleotide sequence ID" value="NZ_CATVXE010000040.1"/>
</dbReference>
<dbReference type="Proteomes" id="UP001190002">
    <property type="component" value="Unassembled WGS sequence"/>
</dbReference>
<dbReference type="InterPro" id="IPR010982">
    <property type="entry name" value="Lambda_DNA-bd_dom_sf"/>
</dbReference>
<evidence type="ECO:0000259" key="2">
    <source>
        <dbReference type="PROSITE" id="PS50943"/>
    </source>
</evidence>
<proteinExistence type="predicted"/>
<dbReference type="SUPFAM" id="SSF47413">
    <property type="entry name" value="lambda repressor-like DNA-binding domains"/>
    <property type="match status" value="1"/>
</dbReference>
<evidence type="ECO:0000313" key="4">
    <source>
        <dbReference type="Proteomes" id="UP001190002"/>
    </source>
</evidence>
<accession>A0AAD2B0X6</accession>
<protein>
    <recommendedName>
        <fullName evidence="2">HTH cro/C1-type domain-containing protein</fullName>
    </recommendedName>
</protein>
<sequence length="66" mass="7504">MKIFAERLKEARLGQGLTQKQLAERVGIARQAIYRQEEGKQIPAVTTLVALAQELNRSMDWFCGLE</sequence>
<evidence type="ECO:0000256" key="1">
    <source>
        <dbReference type="ARBA" id="ARBA00023125"/>
    </source>
</evidence>
<dbReference type="PANTHER" id="PTHR46558:SF4">
    <property type="entry name" value="DNA-BIDING PHAGE PROTEIN"/>
    <property type="match status" value="1"/>
</dbReference>
<feature type="domain" description="HTH cro/C1-type" evidence="2">
    <location>
        <begin position="8"/>
        <end position="62"/>
    </location>
</feature>
<name>A0AAD2B0X6_9RALS</name>
<dbReference type="EMBL" id="CATVXE010000040">
    <property type="protein sequence ID" value="CAJ0698055.1"/>
    <property type="molecule type" value="Genomic_DNA"/>
</dbReference>
<dbReference type="InterPro" id="IPR001387">
    <property type="entry name" value="Cro/C1-type_HTH"/>
</dbReference>
<reference evidence="3" key="1">
    <citation type="submission" date="2023-07" db="EMBL/GenBank/DDBJ databases">
        <authorList>
            <person name="Peeters C."/>
        </authorList>
    </citation>
    <scope>NUCLEOTIDE SEQUENCE</scope>
    <source>
        <strain evidence="3">R-77591</strain>
    </source>
</reference>
<dbReference type="AlphaFoldDB" id="A0AAD2B0X6"/>
<evidence type="ECO:0000313" key="3">
    <source>
        <dbReference type="EMBL" id="CAJ0698055.1"/>
    </source>
</evidence>
<keyword evidence="1" id="KW-0238">DNA-binding</keyword>
<dbReference type="SMART" id="SM00530">
    <property type="entry name" value="HTH_XRE"/>
    <property type="match status" value="1"/>
</dbReference>
<organism evidence="3 4">
    <name type="scientific">Ralstonia mannitolilytica</name>
    <dbReference type="NCBI Taxonomy" id="105219"/>
    <lineage>
        <taxon>Bacteria</taxon>
        <taxon>Pseudomonadati</taxon>
        <taxon>Pseudomonadota</taxon>
        <taxon>Betaproteobacteria</taxon>
        <taxon>Burkholderiales</taxon>
        <taxon>Burkholderiaceae</taxon>
        <taxon>Ralstonia</taxon>
    </lineage>
</organism>
<dbReference type="PROSITE" id="PS50943">
    <property type="entry name" value="HTH_CROC1"/>
    <property type="match status" value="1"/>
</dbReference>
<dbReference type="PANTHER" id="PTHR46558">
    <property type="entry name" value="TRACRIPTIONAL REGULATORY PROTEIN-RELATED-RELATED"/>
    <property type="match status" value="1"/>
</dbReference>
<gene>
    <name evidence="3" type="ORF">R77591_04910</name>
</gene>
<dbReference type="Pfam" id="PF01381">
    <property type="entry name" value="HTH_3"/>
    <property type="match status" value="1"/>
</dbReference>
<comment type="caution">
    <text evidence="3">The sequence shown here is derived from an EMBL/GenBank/DDBJ whole genome shotgun (WGS) entry which is preliminary data.</text>
</comment>
<dbReference type="GO" id="GO:0003677">
    <property type="term" value="F:DNA binding"/>
    <property type="evidence" value="ECO:0007669"/>
    <property type="project" value="UniProtKB-KW"/>
</dbReference>